<proteinExistence type="predicted"/>
<reference evidence="2" key="2">
    <citation type="submission" date="2015-01" db="EMBL/GenBank/DDBJ databases">
        <title>Evolutionary Origins and Diversification of the Mycorrhizal Mutualists.</title>
        <authorList>
            <consortium name="DOE Joint Genome Institute"/>
            <consortium name="Mycorrhizal Genomics Consortium"/>
            <person name="Kohler A."/>
            <person name="Kuo A."/>
            <person name="Nagy L.G."/>
            <person name="Floudas D."/>
            <person name="Copeland A."/>
            <person name="Barry K.W."/>
            <person name="Cichocki N."/>
            <person name="Veneault-Fourrey C."/>
            <person name="LaButti K."/>
            <person name="Lindquist E.A."/>
            <person name="Lipzen A."/>
            <person name="Lundell T."/>
            <person name="Morin E."/>
            <person name="Murat C."/>
            <person name="Riley R."/>
            <person name="Ohm R."/>
            <person name="Sun H."/>
            <person name="Tunlid A."/>
            <person name="Henrissat B."/>
            <person name="Grigoriev I.V."/>
            <person name="Hibbett D.S."/>
            <person name="Martin F."/>
        </authorList>
    </citation>
    <scope>NUCLEOTIDE SEQUENCE [LARGE SCALE GENOMIC DNA]</scope>
    <source>
        <strain evidence="2">LaAM-08-1</strain>
    </source>
</reference>
<reference evidence="1 2" key="1">
    <citation type="submission" date="2014-04" db="EMBL/GenBank/DDBJ databases">
        <authorList>
            <consortium name="DOE Joint Genome Institute"/>
            <person name="Kuo A."/>
            <person name="Kohler A."/>
            <person name="Nagy L.G."/>
            <person name="Floudas D."/>
            <person name="Copeland A."/>
            <person name="Barry K.W."/>
            <person name="Cichocki N."/>
            <person name="Veneault-Fourrey C."/>
            <person name="LaButti K."/>
            <person name="Lindquist E.A."/>
            <person name="Lipzen A."/>
            <person name="Lundell T."/>
            <person name="Morin E."/>
            <person name="Murat C."/>
            <person name="Sun H."/>
            <person name="Tunlid A."/>
            <person name="Henrissat B."/>
            <person name="Grigoriev I.V."/>
            <person name="Hibbett D.S."/>
            <person name="Martin F."/>
            <person name="Nordberg H.P."/>
            <person name="Cantor M.N."/>
            <person name="Hua S.X."/>
        </authorList>
    </citation>
    <scope>NUCLEOTIDE SEQUENCE [LARGE SCALE GENOMIC DNA]</scope>
    <source>
        <strain evidence="1 2">LaAM-08-1</strain>
    </source>
</reference>
<organism evidence="1 2">
    <name type="scientific">Laccaria amethystina LaAM-08-1</name>
    <dbReference type="NCBI Taxonomy" id="1095629"/>
    <lineage>
        <taxon>Eukaryota</taxon>
        <taxon>Fungi</taxon>
        <taxon>Dikarya</taxon>
        <taxon>Basidiomycota</taxon>
        <taxon>Agaricomycotina</taxon>
        <taxon>Agaricomycetes</taxon>
        <taxon>Agaricomycetidae</taxon>
        <taxon>Agaricales</taxon>
        <taxon>Agaricineae</taxon>
        <taxon>Hydnangiaceae</taxon>
        <taxon>Laccaria</taxon>
    </lineage>
</organism>
<gene>
    <name evidence="1" type="ORF">K443DRAFT_632337</name>
</gene>
<dbReference type="HOGENOM" id="CLU_2979420_0_0_1"/>
<dbReference type="AlphaFoldDB" id="A0A0C9XI28"/>
<keyword evidence="2" id="KW-1185">Reference proteome</keyword>
<evidence type="ECO:0000313" key="1">
    <source>
        <dbReference type="EMBL" id="KIJ97291.1"/>
    </source>
</evidence>
<dbReference type="EMBL" id="KN838697">
    <property type="protein sequence ID" value="KIJ97291.1"/>
    <property type="molecule type" value="Genomic_DNA"/>
</dbReference>
<dbReference type="Proteomes" id="UP000054477">
    <property type="component" value="Unassembled WGS sequence"/>
</dbReference>
<protein>
    <submittedName>
        <fullName evidence="1">Uncharacterized protein</fullName>
    </submittedName>
</protein>
<sequence>MQAIGGSRIRVHHSFDALSSLRLSQSQLFFAILPNILVLLSPLSSSSRLVLAFQMYEN</sequence>
<accession>A0A0C9XI28</accession>
<evidence type="ECO:0000313" key="2">
    <source>
        <dbReference type="Proteomes" id="UP000054477"/>
    </source>
</evidence>
<name>A0A0C9XI28_9AGAR</name>